<name>A0A7Y2H3W9_UNCEI</name>
<evidence type="ECO:0000313" key="1">
    <source>
        <dbReference type="EMBL" id="NNF08242.1"/>
    </source>
</evidence>
<gene>
    <name evidence="1" type="ORF">HKN21_15875</name>
</gene>
<evidence type="ECO:0000313" key="2">
    <source>
        <dbReference type="Proteomes" id="UP000547674"/>
    </source>
</evidence>
<sequence>MKRLVLLVAVLAVIGAGVGLGTSSPEVANANIEVCDPGNCDPSDCKPTDCTPAAKAACKMACSN</sequence>
<dbReference type="EMBL" id="JABDJR010000634">
    <property type="protein sequence ID" value="NNF08242.1"/>
    <property type="molecule type" value="Genomic_DNA"/>
</dbReference>
<dbReference type="Proteomes" id="UP000547674">
    <property type="component" value="Unassembled WGS sequence"/>
</dbReference>
<proteinExistence type="predicted"/>
<protein>
    <submittedName>
        <fullName evidence="1">Uncharacterized protein</fullName>
    </submittedName>
</protein>
<organism evidence="1 2">
    <name type="scientific">Eiseniibacteriota bacterium</name>
    <dbReference type="NCBI Taxonomy" id="2212470"/>
    <lineage>
        <taxon>Bacteria</taxon>
        <taxon>Candidatus Eiseniibacteriota</taxon>
    </lineage>
</organism>
<reference evidence="1 2" key="1">
    <citation type="submission" date="2020-03" db="EMBL/GenBank/DDBJ databases">
        <title>Metabolic flexibility allows generalist bacteria to become dominant in a frequently disturbed ecosystem.</title>
        <authorList>
            <person name="Chen Y.-J."/>
            <person name="Leung P.M."/>
            <person name="Bay S.K."/>
            <person name="Hugenholtz P."/>
            <person name="Kessler A.J."/>
            <person name="Shelley G."/>
            <person name="Waite D.W."/>
            <person name="Cook P.L."/>
            <person name="Greening C."/>
        </authorList>
    </citation>
    <scope>NUCLEOTIDE SEQUENCE [LARGE SCALE GENOMIC DNA]</scope>
    <source>
        <strain evidence="1">SS_bin_28</strain>
    </source>
</reference>
<dbReference type="AlphaFoldDB" id="A0A7Y2H3W9"/>
<comment type="caution">
    <text evidence="1">The sequence shown here is derived from an EMBL/GenBank/DDBJ whole genome shotgun (WGS) entry which is preliminary data.</text>
</comment>
<accession>A0A7Y2H3W9</accession>